<dbReference type="EMBL" id="KB202284">
    <property type="protein sequence ID" value="ESO91051.1"/>
    <property type="molecule type" value="Genomic_DNA"/>
</dbReference>
<gene>
    <name evidence="1" type="ORF">LOTGIDRAFT_163570</name>
</gene>
<name>V4ACL0_LOTGI</name>
<evidence type="ECO:0000313" key="1">
    <source>
        <dbReference type="EMBL" id="ESO91051.1"/>
    </source>
</evidence>
<dbReference type="CTD" id="20239459"/>
<protein>
    <submittedName>
        <fullName evidence="1">Uncharacterized protein</fullName>
    </submittedName>
</protein>
<sequence length="200" mass="22394">MRRQHQLNSRKLETSCKVFLLGLKSMSQDKVLFNKHDFQIVIIVGVLGLVNSQSVNIDTSTCTSFNATVKKCTDDYPLSYILDKSTIVLLLDKANFKSRIACFITAYRTCASDEFQSLFASGESYKQAFDEICKDKDNFNATCTYNANSCASISFGGQNLIPPNKYTTFSGHKTFYCGYTKIFKTCLETDTVLSSCPQSQ</sequence>
<dbReference type="AlphaFoldDB" id="V4ACL0"/>
<proteinExistence type="predicted"/>
<evidence type="ECO:0000313" key="2">
    <source>
        <dbReference type="Proteomes" id="UP000030746"/>
    </source>
</evidence>
<dbReference type="RefSeq" id="XP_009058321.1">
    <property type="nucleotide sequence ID" value="XM_009060073.1"/>
</dbReference>
<accession>V4ACL0</accession>
<dbReference type="Proteomes" id="UP000030746">
    <property type="component" value="Unassembled WGS sequence"/>
</dbReference>
<reference evidence="1 2" key="1">
    <citation type="journal article" date="2013" name="Nature">
        <title>Insights into bilaterian evolution from three spiralian genomes.</title>
        <authorList>
            <person name="Simakov O."/>
            <person name="Marletaz F."/>
            <person name="Cho S.J."/>
            <person name="Edsinger-Gonzales E."/>
            <person name="Havlak P."/>
            <person name="Hellsten U."/>
            <person name="Kuo D.H."/>
            <person name="Larsson T."/>
            <person name="Lv J."/>
            <person name="Arendt D."/>
            <person name="Savage R."/>
            <person name="Osoegawa K."/>
            <person name="de Jong P."/>
            <person name="Grimwood J."/>
            <person name="Chapman J.A."/>
            <person name="Shapiro H."/>
            <person name="Aerts A."/>
            <person name="Otillar R.P."/>
            <person name="Terry A.Y."/>
            <person name="Boore J.L."/>
            <person name="Grigoriev I.V."/>
            <person name="Lindberg D.R."/>
            <person name="Seaver E.C."/>
            <person name="Weisblat D.A."/>
            <person name="Putnam N.H."/>
            <person name="Rokhsar D.S."/>
        </authorList>
    </citation>
    <scope>NUCLEOTIDE SEQUENCE [LARGE SCALE GENOMIC DNA]</scope>
</reference>
<organism evidence="1 2">
    <name type="scientific">Lottia gigantea</name>
    <name type="common">Giant owl limpet</name>
    <dbReference type="NCBI Taxonomy" id="225164"/>
    <lineage>
        <taxon>Eukaryota</taxon>
        <taxon>Metazoa</taxon>
        <taxon>Spiralia</taxon>
        <taxon>Lophotrochozoa</taxon>
        <taxon>Mollusca</taxon>
        <taxon>Gastropoda</taxon>
        <taxon>Patellogastropoda</taxon>
        <taxon>Lottioidea</taxon>
        <taxon>Lottiidae</taxon>
        <taxon>Lottia</taxon>
    </lineage>
</organism>
<dbReference type="GeneID" id="20239459"/>
<dbReference type="HOGENOM" id="CLU_1367601_0_0_1"/>
<keyword evidence="2" id="KW-1185">Reference proteome</keyword>
<dbReference type="KEGG" id="lgi:LOTGIDRAFT_163570"/>